<gene>
    <name evidence="2" type="primary">pcaD</name>
    <name evidence="2" type="ORF">C1I93_07565</name>
</gene>
<dbReference type="Pfam" id="PF00561">
    <property type="entry name" value="Abhydrolase_1"/>
    <property type="match status" value="1"/>
</dbReference>
<reference evidence="2 3" key="1">
    <citation type="submission" date="2018-01" db="EMBL/GenBank/DDBJ databases">
        <title>Draft genome sequence of Jishengella endophytica.</title>
        <authorList>
            <person name="Sahin N."/>
            <person name="Ay H."/>
            <person name="Saygin H."/>
        </authorList>
    </citation>
    <scope>NUCLEOTIDE SEQUENCE [LARGE SCALE GENOMIC DNA]</scope>
    <source>
        <strain evidence="2 3">DSM 45430</strain>
    </source>
</reference>
<dbReference type="GO" id="GO:0047570">
    <property type="term" value="F:3-oxoadipate enol-lactonase activity"/>
    <property type="evidence" value="ECO:0007669"/>
    <property type="project" value="InterPro"/>
</dbReference>
<organism evidence="2 3">
    <name type="scientific">Micromonospora endophytica</name>
    <dbReference type="NCBI Taxonomy" id="515350"/>
    <lineage>
        <taxon>Bacteria</taxon>
        <taxon>Bacillati</taxon>
        <taxon>Actinomycetota</taxon>
        <taxon>Actinomycetes</taxon>
        <taxon>Micromonosporales</taxon>
        <taxon>Micromonosporaceae</taxon>
        <taxon>Micromonospora</taxon>
    </lineage>
</organism>
<feature type="domain" description="AB hydrolase-1" evidence="1">
    <location>
        <begin position="25"/>
        <end position="249"/>
    </location>
</feature>
<dbReference type="InterPro" id="IPR026968">
    <property type="entry name" value="PcaD/CatD"/>
</dbReference>
<dbReference type="NCBIfam" id="TIGR02427">
    <property type="entry name" value="protocat_pcaD"/>
    <property type="match status" value="1"/>
</dbReference>
<dbReference type="PRINTS" id="PR00111">
    <property type="entry name" value="ABHYDROLASE"/>
</dbReference>
<dbReference type="PANTHER" id="PTHR43433">
    <property type="entry name" value="HYDROLASE, ALPHA/BETA FOLD FAMILY PROTEIN"/>
    <property type="match status" value="1"/>
</dbReference>
<protein>
    <submittedName>
        <fullName evidence="2">3-oxoadipate enol-lactonase</fullName>
    </submittedName>
</protein>
<keyword evidence="3" id="KW-1185">Reference proteome</keyword>
<dbReference type="InterPro" id="IPR029058">
    <property type="entry name" value="AB_hydrolase_fold"/>
</dbReference>
<comment type="caution">
    <text evidence="2">The sequence shown here is derived from an EMBL/GenBank/DDBJ whole genome shotgun (WGS) entry which is preliminary data.</text>
</comment>
<evidence type="ECO:0000313" key="3">
    <source>
        <dbReference type="Proteomes" id="UP000248627"/>
    </source>
</evidence>
<dbReference type="GO" id="GO:0042952">
    <property type="term" value="P:beta-ketoadipate pathway"/>
    <property type="evidence" value="ECO:0007669"/>
    <property type="project" value="InterPro"/>
</dbReference>
<dbReference type="AlphaFoldDB" id="A0A2W2DP56"/>
<dbReference type="PANTHER" id="PTHR43433:SF5">
    <property type="entry name" value="AB HYDROLASE-1 DOMAIN-CONTAINING PROTEIN"/>
    <property type="match status" value="1"/>
</dbReference>
<dbReference type="EMBL" id="POTX01000032">
    <property type="protein sequence ID" value="PZF98916.1"/>
    <property type="molecule type" value="Genomic_DNA"/>
</dbReference>
<dbReference type="OrthoDB" id="9802489at2"/>
<proteinExistence type="predicted"/>
<evidence type="ECO:0000313" key="2">
    <source>
        <dbReference type="EMBL" id="PZF98916.1"/>
    </source>
</evidence>
<dbReference type="InterPro" id="IPR000073">
    <property type="entry name" value="AB_hydrolase_1"/>
</dbReference>
<dbReference type="Proteomes" id="UP000248627">
    <property type="component" value="Unassembled WGS sequence"/>
</dbReference>
<name>A0A2W2DP56_9ACTN</name>
<accession>A0A2W2DP56</accession>
<sequence>MAVTPDGSHRARGLHATVDGPPDAPVLVLGSSLGTTGAMWQPQVAALATRFRLIRYDHLGHGGSAVPTGPYTIDLLGRKVLHLLDELGVERAHYAGLSLGGMVGMWLAAHAPERVDRLALLCTSAALGPAEGWRSRAAAVRAGRLDTIADTVVERWFTPAFAAAHPFTVATYRDMLTHTPPTGYAACCEAIAGMDLRADLAAVRAPTLVIGAADDQATPPQHLEEIARRIPSARLVMLAHAAHLASVEQPEAVAGLLAAHFKPEGGTSP</sequence>
<dbReference type="Gene3D" id="3.40.50.1820">
    <property type="entry name" value="alpha/beta hydrolase"/>
    <property type="match status" value="1"/>
</dbReference>
<evidence type="ECO:0000259" key="1">
    <source>
        <dbReference type="Pfam" id="PF00561"/>
    </source>
</evidence>
<dbReference type="InterPro" id="IPR050471">
    <property type="entry name" value="AB_hydrolase"/>
</dbReference>
<dbReference type="SUPFAM" id="SSF53474">
    <property type="entry name" value="alpha/beta-Hydrolases"/>
    <property type="match status" value="1"/>
</dbReference>